<keyword evidence="3 6" id="KW-0812">Transmembrane</keyword>
<evidence type="ECO:0000313" key="8">
    <source>
        <dbReference type="Proteomes" id="UP001220456"/>
    </source>
</evidence>
<dbReference type="PANTHER" id="PTHR30250:SF11">
    <property type="entry name" value="O-ANTIGEN TRANSPORTER-RELATED"/>
    <property type="match status" value="1"/>
</dbReference>
<feature type="transmembrane region" description="Helical" evidence="6">
    <location>
        <begin position="400"/>
        <end position="419"/>
    </location>
</feature>
<sequence>MKNLTLSFLERILPRAASALVMVLLAAYLSPEIVGVYALGTLAIFLLQAASDNPMRQMAVKVLRTTGGMLFMRRYVIIVSALGTTLFLLFVIALVFLLPSGLADDALLLLPLAFVPSLAAIRMKNVAQLQLRGLWPELARGQMWAALLSLAVSVPVLVGTKSILASSLQIVLTEAIYSWYVRRAASHSRVKSEDSQANGTLFSEFRHVAAYSLLGWGQSQADKGLLSIFAGPAVFGMYSFAQSIARSAGDSLSTASANVLRPVVLGGSHTIREVRKLAEPVIQRGVLLSACAGLATVLAAEYLLRNILSEEWGPALDAVRIMTIGVVPTMVGWSLTVLLLALGRVKWASPIKFLGVLAAVPIAFSAIYSLELAAWLVVAREALVMMLLLGVAPTVLGRRTLVYILIAFSLLAGVALTFGR</sequence>
<comment type="caution">
    <text evidence="7">The sequence shown here is derived from an EMBL/GenBank/DDBJ whole genome shotgun (WGS) entry which is preliminary data.</text>
</comment>
<evidence type="ECO:0000313" key="7">
    <source>
        <dbReference type="EMBL" id="MDF9278734.1"/>
    </source>
</evidence>
<proteinExistence type="predicted"/>
<reference evidence="7 8" key="1">
    <citation type="journal article" date="2023" name="Int. J. Syst. Evol. Microbiol.">
        <title>Arthrobacter vasquezii sp. nov., isolated from a soil sample from Union Glacier, Antarctica.</title>
        <authorList>
            <person name="Valenzuela-Ibaceta F."/>
            <person name="Carrasco V."/>
            <person name="Lagos-Moraga S."/>
            <person name="Dietz-Vargas C."/>
            <person name="Navarro C.A."/>
            <person name="Perez-Donoso J.M."/>
        </authorList>
    </citation>
    <scope>NUCLEOTIDE SEQUENCE [LARGE SCALE GENOMIC DNA]</scope>
    <source>
        <strain evidence="7 8">EH-1B-1</strain>
    </source>
</reference>
<feature type="transmembrane region" description="Helical" evidence="6">
    <location>
        <begin position="354"/>
        <end position="380"/>
    </location>
</feature>
<keyword evidence="8" id="KW-1185">Reference proteome</keyword>
<keyword evidence="5 6" id="KW-0472">Membrane</keyword>
<evidence type="ECO:0000256" key="3">
    <source>
        <dbReference type="ARBA" id="ARBA00022692"/>
    </source>
</evidence>
<keyword evidence="2" id="KW-1003">Cell membrane</keyword>
<organism evidence="7 8">
    <name type="scientific">Arthrobacter vasquezii</name>
    <dbReference type="NCBI Taxonomy" id="2977629"/>
    <lineage>
        <taxon>Bacteria</taxon>
        <taxon>Bacillati</taxon>
        <taxon>Actinomycetota</taxon>
        <taxon>Actinomycetes</taxon>
        <taxon>Micrococcales</taxon>
        <taxon>Micrococcaceae</taxon>
        <taxon>Arthrobacter</taxon>
    </lineage>
</organism>
<feature type="transmembrane region" description="Helical" evidence="6">
    <location>
        <begin position="36"/>
        <end position="54"/>
    </location>
</feature>
<evidence type="ECO:0000256" key="2">
    <source>
        <dbReference type="ARBA" id="ARBA00022475"/>
    </source>
</evidence>
<evidence type="ECO:0000256" key="4">
    <source>
        <dbReference type="ARBA" id="ARBA00022989"/>
    </source>
</evidence>
<feature type="transmembrane region" description="Helical" evidence="6">
    <location>
        <begin position="141"/>
        <end position="158"/>
    </location>
</feature>
<feature type="transmembrane region" description="Helical" evidence="6">
    <location>
        <begin position="12"/>
        <end position="30"/>
    </location>
</feature>
<evidence type="ECO:0000256" key="5">
    <source>
        <dbReference type="ARBA" id="ARBA00023136"/>
    </source>
</evidence>
<dbReference type="PANTHER" id="PTHR30250">
    <property type="entry name" value="PST FAMILY PREDICTED COLANIC ACID TRANSPORTER"/>
    <property type="match status" value="1"/>
</dbReference>
<evidence type="ECO:0000256" key="6">
    <source>
        <dbReference type="SAM" id="Phobius"/>
    </source>
</evidence>
<evidence type="ECO:0000256" key="1">
    <source>
        <dbReference type="ARBA" id="ARBA00004651"/>
    </source>
</evidence>
<feature type="transmembrane region" description="Helical" evidence="6">
    <location>
        <begin position="285"/>
        <end position="304"/>
    </location>
</feature>
<dbReference type="RefSeq" id="WP_277359136.1">
    <property type="nucleotide sequence ID" value="NZ_JAROKN010000040.1"/>
</dbReference>
<dbReference type="Proteomes" id="UP001220456">
    <property type="component" value="Unassembled WGS sequence"/>
</dbReference>
<name>A0ABT6CXB4_9MICC</name>
<dbReference type="InterPro" id="IPR050833">
    <property type="entry name" value="Poly_Biosynth_Transport"/>
</dbReference>
<gene>
    <name evidence="7" type="ORF">P4U43_13150</name>
</gene>
<dbReference type="Pfam" id="PF13440">
    <property type="entry name" value="Polysacc_synt_3"/>
    <property type="match status" value="1"/>
</dbReference>
<feature type="transmembrane region" description="Helical" evidence="6">
    <location>
        <begin position="324"/>
        <end position="342"/>
    </location>
</feature>
<dbReference type="EMBL" id="JAROKN010000040">
    <property type="protein sequence ID" value="MDF9278734.1"/>
    <property type="molecule type" value="Genomic_DNA"/>
</dbReference>
<protein>
    <submittedName>
        <fullName evidence="7">Oligosaccharide flippase family protein</fullName>
    </submittedName>
</protein>
<keyword evidence="4 6" id="KW-1133">Transmembrane helix</keyword>
<feature type="transmembrane region" description="Helical" evidence="6">
    <location>
        <begin position="75"/>
        <end position="96"/>
    </location>
</feature>
<accession>A0ABT6CXB4</accession>
<comment type="subcellular location">
    <subcellularLocation>
        <location evidence="1">Cell membrane</location>
        <topology evidence="1">Multi-pass membrane protein</topology>
    </subcellularLocation>
</comment>